<dbReference type="InterPro" id="IPR006439">
    <property type="entry name" value="HAD-SF_hydro_IA"/>
</dbReference>
<accession>A0ABR9DSL6</accession>
<proteinExistence type="predicted"/>
<dbReference type="SFLD" id="SFLDG01129">
    <property type="entry name" value="C1.5:_HAD__Beta-PGM__Phosphata"/>
    <property type="match status" value="1"/>
</dbReference>
<keyword evidence="3" id="KW-0460">Magnesium</keyword>
<name>A0ABR9DSL6_9MICO</name>
<dbReference type="GO" id="GO:0016787">
    <property type="term" value="F:hydrolase activity"/>
    <property type="evidence" value="ECO:0007669"/>
    <property type="project" value="UniProtKB-KW"/>
</dbReference>
<dbReference type="PANTHER" id="PTHR46470">
    <property type="entry name" value="N-ACYLNEURAMINATE-9-PHOSPHATASE"/>
    <property type="match status" value="1"/>
</dbReference>
<dbReference type="PRINTS" id="PR00413">
    <property type="entry name" value="HADHALOGNASE"/>
</dbReference>
<dbReference type="Pfam" id="PF00702">
    <property type="entry name" value="Hydrolase"/>
    <property type="match status" value="1"/>
</dbReference>
<evidence type="ECO:0000313" key="4">
    <source>
        <dbReference type="EMBL" id="MBD9700003.1"/>
    </source>
</evidence>
<dbReference type="EMBL" id="JACZDF010000006">
    <property type="protein sequence ID" value="MBD9700003.1"/>
    <property type="molecule type" value="Genomic_DNA"/>
</dbReference>
<evidence type="ECO:0000313" key="5">
    <source>
        <dbReference type="Proteomes" id="UP000642107"/>
    </source>
</evidence>
<dbReference type="Gene3D" id="1.20.120.1600">
    <property type="match status" value="1"/>
</dbReference>
<evidence type="ECO:0000256" key="2">
    <source>
        <dbReference type="ARBA" id="ARBA00022801"/>
    </source>
</evidence>
<evidence type="ECO:0000256" key="3">
    <source>
        <dbReference type="ARBA" id="ARBA00022842"/>
    </source>
</evidence>
<dbReference type="InterPro" id="IPR036412">
    <property type="entry name" value="HAD-like_sf"/>
</dbReference>
<comment type="caution">
    <text evidence="4">The sequence shown here is derived from an EMBL/GenBank/DDBJ whole genome shotgun (WGS) entry which is preliminary data.</text>
</comment>
<dbReference type="SUPFAM" id="SSF56784">
    <property type="entry name" value="HAD-like"/>
    <property type="match status" value="1"/>
</dbReference>
<dbReference type="Gene3D" id="3.40.50.1000">
    <property type="entry name" value="HAD superfamily/HAD-like"/>
    <property type="match status" value="1"/>
</dbReference>
<dbReference type="SFLD" id="SFLDS00003">
    <property type="entry name" value="Haloacid_Dehalogenase"/>
    <property type="match status" value="1"/>
</dbReference>
<evidence type="ECO:0000256" key="1">
    <source>
        <dbReference type="ARBA" id="ARBA00001946"/>
    </source>
</evidence>
<dbReference type="RefSeq" id="WP_192280870.1">
    <property type="nucleotide sequence ID" value="NZ_JACZDF010000006.1"/>
</dbReference>
<dbReference type="NCBIfam" id="TIGR01549">
    <property type="entry name" value="HAD-SF-IA-v1"/>
    <property type="match status" value="1"/>
</dbReference>
<sequence length="275" mass="28795">MTAGTSDPQAPRADALAATAAGRPRIAGVLFDVDDTLVDTRGAFADAMAEVARVYLPHLPDERRGEVLATWRRDVGGHYRAYTRGEVSFRAQRMTRANELMAAFGGPELDDAGFDAWDGVFESAFAEAWRAFPEAADVVDALLAAGVPVGALSNAATDYQVHKLGAVGLGERVPMLVGVDVFGVGKPDPRVFLEAARRLGTAPAETLYVGDELDIDAGGAVRAGLLGAWLDRPGARRGGAHPEDPEVARAAGVAVLTTLEDVLVLVGLGEPAARV</sequence>
<dbReference type="Proteomes" id="UP000642107">
    <property type="component" value="Unassembled WGS sequence"/>
</dbReference>
<gene>
    <name evidence="4" type="ORF">IGS67_10940</name>
</gene>
<dbReference type="InterPro" id="IPR023214">
    <property type="entry name" value="HAD_sf"/>
</dbReference>
<organism evidence="4 5">
    <name type="scientific">Flavimobilis rhizosphaerae</name>
    <dbReference type="NCBI Taxonomy" id="2775421"/>
    <lineage>
        <taxon>Bacteria</taxon>
        <taxon>Bacillati</taxon>
        <taxon>Actinomycetota</taxon>
        <taxon>Actinomycetes</taxon>
        <taxon>Micrococcales</taxon>
        <taxon>Jonesiaceae</taxon>
        <taxon>Flavimobilis</taxon>
    </lineage>
</organism>
<comment type="cofactor">
    <cofactor evidence="1">
        <name>Mg(2+)</name>
        <dbReference type="ChEBI" id="CHEBI:18420"/>
    </cofactor>
</comment>
<protein>
    <submittedName>
        <fullName evidence="4">HAD family hydrolase</fullName>
    </submittedName>
</protein>
<dbReference type="InterPro" id="IPR051400">
    <property type="entry name" value="HAD-like_hydrolase"/>
</dbReference>
<keyword evidence="5" id="KW-1185">Reference proteome</keyword>
<dbReference type="PANTHER" id="PTHR46470:SF4">
    <property type="entry name" value="5-AMINO-6-(5-PHOSPHO-D-RIBITYLAMINO)URACIL PHOSPHATASE YIGB"/>
    <property type="match status" value="1"/>
</dbReference>
<keyword evidence="2 4" id="KW-0378">Hydrolase</keyword>
<reference evidence="4 5" key="1">
    <citation type="submission" date="2020-09" db="EMBL/GenBank/DDBJ databases">
        <title>Flavimobilis rhizosphaerae sp. nov., isolated from rhizosphere soil of Spartina alterniflora.</title>
        <authorList>
            <person name="Hanqin C."/>
        </authorList>
    </citation>
    <scope>NUCLEOTIDE SEQUENCE [LARGE SCALE GENOMIC DNA]</scope>
    <source>
        <strain evidence="4 5">GY 10621</strain>
    </source>
</reference>